<protein>
    <submittedName>
        <fullName evidence="7">Uncharacterized protein</fullName>
    </submittedName>
</protein>
<accession>A0A412NMQ8</accession>
<feature type="transmembrane region" description="Helical" evidence="6">
    <location>
        <begin position="124"/>
        <end position="148"/>
    </location>
</feature>
<feature type="transmembrane region" description="Helical" evidence="6">
    <location>
        <begin position="341"/>
        <end position="360"/>
    </location>
</feature>
<feature type="transmembrane region" description="Helical" evidence="6">
    <location>
        <begin position="463"/>
        <end position="484"/>
    </location>
</feature>
<feature type="transmembrane region" description="Helical" evidence="6">
    <location>
        <begin position="155"/>
        <end position="176"/>
    </location>
</feature>
<dbReference type="PANTHER" id="PTHR30250">
    <property type="entry name" value="PST FAMILY PREDICTED COLANIC ACID TRANSPORTER"/>
    <property type="match status" value="1"/>
</dbReference>
<keyword evidence="4 6" id="KW-1133">Transmembrane helix</keyword>
<dbReference type="Proteomes" id="UP000283834">
    <property type="component" value="Unassembled WGS sequence"/>
</dbReference>
<feature type="transmembrane region" description="Helical" evidence="6">
    <location>
        <begin position="182"/>
        <end position="201"/>
    </location>
</feature>
<dbReference type="PANTHER" id="PTHR30250:SF26">
    <property type="entry name" value="PSMA PROTEIN"/>
    <property type="match status" value="1"/>
</dbReference>
<comment type="subcellular location">
    <subcellularLocation>
        <location evidence="1">Cell membrane</location>
        <topology evidence="1">Multi-pass membrane protein</topology>
    </subcellularLocation>
</comment>
<organism evidence="7 8">
    <name type="scientific">Mediterraneibacter gnavus</name>
    <name type="common">Ruminococcus gnavus</name>
    <dbReference type="NCBI Taxonomy" id="33038"/>
    <lineage>
        <taxon>Bacteria</taxon>
        <taxon>Bacillati</taxon>
        <taxon>Bacillota</taxon>
        <taxon>Clostridia</taxon>
        <taxon>Lachnospirales</taxon>
        <taxon>Lachnospiraceae</taxon>
        <taxon>Mediterraneibacter</taxon>
    </lineage>
</organism>
<evidence type="ECO:0000256" key="3">
    <source>
        <dbReference type="ARBA" id="ARBA00022692"/>
    </source>
</evidence>
<name>A0A412NMQ8_MEDGN</name>
<evidence type="ECO:0000313" key="8">
    <source>
        <dbReference type="Proteomes" id="UP000283834"/>
    </source>
</evidence>
<keyword evidence="5 6" id="KW-0472">Membrane</keyword>
<evidence type="ECO:0000256" key="6">
    <source>
        <dbReference type="SAM" id="Phobius"/>
    </source>
</evidence>
<dbReference type="RefSeq" id="WP_118046372.1">
    <property type="nucleotide sequence ID" value="NZ_JADNIZ010000005.1"/>
</dbReference>
<feature type="transmembrane region" description="Helical" evidence="6">
    <location>
        <begin position="440"/>
        <end position="457"/>
    </location>
</feature>
<feature type="transmembrane region" description="Helical" evidence="6">
    <location>
        <begin position="221"/>
        <end position="238"/>
    </location>
</feature>
<keyword evidence="2" id="KW-1003">Cell membrane</keyword>
<dbReference type="AlphaFoldDB" id="A0A412NMQ8"/>
<feature type="transmembrane region" description="Helical" evidence="6">
    <location>
        <begin position="12"/>
        <end position="31"/>
    </location>
</feature>
<comment type="caution">
    <text evidence="7">The sequence shown here is derived from an EMBL/GenBank/DDBJ whole genome shotgun (WGS) entry which is preliminary data.</text>
</comment>
<feature type="transmembrane region" description="Helical" evidence="6">
    <location>
        <begin position="313"/>
        <end position="335"/>
    </location>
</feature>
<evidence type="ECO:0000256" key="2">
    <source>
        <dbReference type="ARBA" id="ARBA00022475"/>
    </source>
</evidence>
<evidence type="ECO:0000256" key="1">
    <source>
        <dbReference type="ARBA" id="ARBA00004651"/>
    </source>
</evidence>
<dbReference type="Pfam" id="PF01943">
    <property type="entry name" value="Polysacc_synt"/>
    <property type="match status" value="1"/>
</dbReference>
<dbReference type="GO" id="GO:0005886">
    <property type="term" value="C:plasma membrane"/>
    <property type="evidence" value="ECO:0007669"/>
    <property type="project" value="UniProtKB-SubCell"/>
</dbReference>
<feature type="transmembrane region" description="Helical" evidence="6">
    <location>
        <begin position="51"/>
        <end position="70"/>
    </location>
</feature>
<dbReference type="InterPro" id="IPR002797">
    <property type="entry name" value="Polysacc_synth"/>
</dbReference>
<reference evidence="7 8" key="1">
    <citation type="submission" date="2018-08" db="EMBL/GenBank/DDBJ databases">
        <title>A genome reference for cultivated species of the human gut microbiota.</title>
        <authorList>
            <person name="Zou Y."/>
            <person name="Xue W."/>
            <person name="Luo G."/>
        </authorList>
    </citation>
    <scope>NUCLEOTIDE SEQUENCE [LARGE SCALE GENOMIC DNA]</scope>
    <source>
        <strain evidence="7 8">AF19-16AC</strain>
    </source>
</reference>
<evidence type="ECO:0000313" key="7">
    <source>
        <dbReference type="EMBL" id="RGT41757.1"/>
    </source>
</evidence>
<sequence>MNKQIKYGSLIAYLNIALNLVINFALTPFMLSHLGSSEYGVYKIVQSFTGQLAIMSFGLGTVATRYVVLYNTQKKKKDKENFLFLIYMIAALLGFGVIVIGAILYGCMDVIYAKSLTSSELYVAKKLCFILVINVAFSILCDAFFGIIRAHERFVVSNILSTFRLVLRLLAIIILLNLGVKSIGIVITDLSITILILLFSVIYVKFKLKEKAKYYKFDKKLIVEIATFALAVFLQAIVNQVNQNLDNTILGIMTSTSIVTVYSIALTLYTCFISLVTALSNMFGPKATKLVAKGVSGEQLTDFAIGPGRIQTLIALLGILGFIVVGKDFIRIWMGDGFDDVYIITLILIIPALIPLIESVTNTILDAMMKRMARSIALLGMCVINVAASIILIKMIGFIGAAIGTAISVIVGHGIIINLYLHRCIGLNVPRMFKEIFKGLLPAFLLCLAIGYLISLIPGSNIVFFGIKVVLLVIEYGMIMYMFGMNEIEKQYIKNMIKR</sequence>
<evidence type="ECO:0000256" key="5">
    <source>
        <dbReference type="ARBA" id="ARBA00023136"/>
    </source>
</evidence>
<proteinExistence type="predicted"/>
<feature type="transmembrane region" description="Helical" evidence="6">
    <location>
        <begin position="399"/>
        <end position="420"/>
    </location>
</feature>
<gene>
    <name evidence="7" type="ORF">DWX36_00525</name>
</gene>
<evidence type="ECO:0000256" key="4">
    <source>
        <dbReference type="ARBA" id="ARBA00022989"/>
    </source>
</evidence>
<dbReference type="EMBL" id="QRWQ01000001">
    <property type="protein sequence ID" value="RGT41757.1"/>
    <property type="molecule type" value="Genomic_DNA"/>
</dbReference>
<feature type="transmembrane region" description="Helical" evidence="6">
    <location>
        <begin position="82"/>
        <end position="104"/>
    </location>
</feature>
<feature type="transmembrane region" description="Helical" evidence="6">
    <location>
        <begin position="258"/>
        <end position="279"/>
    </location>
</feature>
<keyword evidence="3 6" id="KW-0812">Transmembrane</keyword>
<feature type="transmembrane region" description="Helical" evidence="6">
    <location>
        <begin position="372"/>
        <end position="393"/>
    </location>
</feature>
<dbReference type="InterPro" id="IPR050833">
    <property type="entry name" value="Poly_Biosynth_Transport"/>
</dbReference>